<evidence type="ECO:0000313" key="2">
    <source>
        <dbReference type="EMBL" id="MCI75235.1"/>
    </source>
</evidence>
<keyword evidence="3" id="KW-1185">Reference proteome</keyword>
<sequence length="59" mass="6110">MPHQAFKRSGSGLRIKPMIGHRPGSGFRFLDKPGSGLAKPSSALPIPTSIGSGSPTLPK</sequence>
<protein>
    <submittedName>
        <fullName evidence="2">Uncharacterized protein</fullName>
    </submittedName>
</protein>
<evidence type="ECO:0000256" key="1">
    <source>
        <dbReference type="SAM" id="MobiDB-lite"/>
    </source>
</evidence>
<feature type="non-terminal residue" evidence="2">
    <location>
        <position position="59"/>
    </location>
</feature>
<dbReference type="EMBL" id="LXQA010877941">
    <property type="protein sequence ID" value="MCI75235.1"/>
    <property type="molecule type" value="Genomic_DNA"/>
</dbReference>
<organism evidence="2 3">
    <name type="scientific">Trifolium medium</name>
    <dbReference type="NCBI Taxonomy" id="97028"/>
    <lineage>
        <taxon>Eukaryota</taxon>
        <taxon>Viridiplantae</taxon>
        <taxon>Streptophyta</taxon>
        <taxon>Embryophyta</taxon>
        <taxon>Tracheophyta</taxon>
        <taxon>Spermatophyta</taxon>
        <taxon>Magnoliopsida</taxon>
        <taxon>eudicotyledons</taxon>
        <taxon>Gunneridae</taxon>
        <taxon>Pentapetalae</taxon>
        <taxon>rosids</taxon>
        <taxon>fabids</taxon>
        <taxon>Fabales</taxon>
        <taxon>Fabaceae</taxon>
        <taxon>Papilionoideae</taxon>
        <taxon>50 kb inversion clade</taxon>
        <taxon>NPAAA clade</taxon>
        <taxon>Hologalegina</taxon>
        <taxon>IRL clade</taxon>
        <taxon>Trifolieae</taxon>
        <taxon>Trifolium</taxon>
    </lineage>
</organism>
<comment type="caution">
    <text evidence="2">The sequence shown here is derived from an EMBL/GenBank/DDBJ whole genome shotgun (WGS) entry which is preliminary data.</text>
</comment>
<feature type="compositionally biased region" description="Polar residues" evidence="1">
    <location>
        <begin position="49"/>
        <end position="59"/>
    </location>
</feature>
<dbReference type="AlphaFoldDB" id="A0A392UTX4"/>
<proteinExistence type="predicted"/>
<feature type="region of interest" description="Disordered" evidence="1">
    <location>
        <begin position="1"/>
        <end position="59"/>
    </location>
</feature>
<evidence type="ECO:0000313" key="3">
    <source>
        <dbReference type="Proteomes" id="UP000265520"/>
    </source>
</evidence>
<accession>A0A392UTX4</accession>
<dbReference type="Proteomes" id="UP000265520">
    <property type="component" value="Unassembled WGS sequence"/>
</dbReference>
<reference evidence="2 3" key="1">
    <citation type="journal article" date="2018" name="Front. Plant Sci.">
        <title>Red Clover (Trifolium pratense) and Zigzag Clover (T. medium) - A Picture of Genomic Similarities and Differences.</title>
        <authorList>
            <person name="Dluhosova J."/>
            <person name="Istvanek J."/>
            <person name="Nedelnik J."/>
            <person name="Repkova J."/>
        </authorList>
    </citation>
    <scope>NUCLEOTIDE SEQUENCE [LARGE SCALE GENOMIC DNA]</scope>
    <source>
        <strain evidence="3">cv. 10/8</strain>
        <tissue evidence="2">Leaf</tissue>
    </source>
</reference>
<name>A0A392UTX4_9FABA</name>